<evidence type="ECO:0000256" key="1">
    <source>
        <dbReference type="SAM" id="MobiDB-lite"/>
    </source>
</evidence>
<dbReference type="GO" id="GO:0003723">
    <property type="term" value="F:RNA binding"/>
    <property type="evidence" value="ECO:0007669"/>
    <property type="project" value="TreeGrafter"/>
</dbReference>
<feature type="compositionally biased region" description="Low complexity" evidence="1">
    <location>
        <begin position="76"/>
        <end position="85"/>
    </location>
</feature>
<feature type="region of interest" description="Disordered" evidence="1">
    <location>
        <begin position="54"/>
        <end position="117"/>
    </location>
</feature>
<gene>
    <name evidence="3" type="ORF">WJX84_004731</name>
</gene>
<feature type="domain" description="Ribosomal RNA-processing protein 14 N-terminal" evidence="2">
    <location>
        <begin position="8"/>
        <end position="67"/>
    </location>
</feature>
<dbReference type="Pfam" id="PF15459">
    <property type="entry name" value="RRP14"/>
    <property type="match status" value="1"/>
</dbReference>
<protein>
    <recommendedName>
        <fullName evidence="2">Ribosomal RNA-processing protein 14 N-terminal domain-containing protein</fullName>
    </recommendedName>
</protein>
<dbReference type="GO" id="GO:0003677">
    <property type="term" value="F:DNA binding"/>
    <property type="evidence" value="ECO:0007669"/>
    <property type="project" value="TreeGrafter"/>
</dbReference>
<reference evidence="3 4" key="1">
    <citation type="journal article" date="2024" name="Nat. Commun.">
        <title>Phylogenomics reveals the evolutionary origins of lichenization in chlorophyte algae.</title>
        <authorList>
            <person name="Puginier C."/>
            <person name="Libourel C."/>
            <person name="Otte J."/>
            <person name="Skaloud P."/>
            <person name="Haon M."/>
            <person name="Grisel S."/>
            <person name="Petersen M."/>
            <person name="Berrin J.G."/>
            <person name="Delaux P.M."/>
            <person name="Dal Grande F."/>
            <person name="Keller J."/>
        </authorList>
    </citation>
    <scope>NUCLEOTIDE SEQUENCE [LARGE SCALE GENOMIC DNA]</scope>
    <source>
        <strain evidence="3 4">SAG 2523</strain>
    </source>
</reference>
<accession>A0AAW1T8J2</accession>
<dbReference type="GO" id="GO:0042274">
    <property type="term" value="P:ribosomal small subunit biogenesis"/>
    <property type="evidence" value="ECO:0007669"/>
    <property type="project" value="TreeGrafter"/>
</dbReference>
<evidence type="ECO:0000313" key="3">
    <source>
        <dbReference type="EMBL" id="KAK9866127.1"/>
    </source>
</evidence>
<dbReference type="InterPro" id="IPR007019">
    <property type="entry name" value="SURF6"/>
</dbReference>
<dbReference type="PANTHER" id="PTHR14369:SF0">
    <property type="entry name" value="SURFEIT LOCUS PROTEIN 6"/>
    <property type="match status" value="1"/>
</dbReference>
<dbReference type="InterPro" id="IPR029188">
    <property type="entry name" value="Rrp14_N"/>
</dbReference>
<proteinExistence type="predicted"/>
<dbReference type="EMBL" id="JALJOV010000187">
    <property type="protein sequence ID" value="KAK9866127.1"/>
    <property type="molecule type" value="Genomic_DNA"/>
</dbReference>
<dbReference type="GO" id="GO:0005730">
    <property type="term" value="C:nucleolus"/>
    <property type="evidence" value="ECO:0007669"/>
    <property type="project" value="TreeGrafter"/>
</dbReference>
<dbReference type="AlphaFoldDB" id="A0AAW1T8J2"/>
<dbReference type="GO" id="GO:0042273">
    <property type="term" value="P:ribosomal large subunit biogenesis"/>
    <property type="evidence" value="ECO:0007669"/>
    <property type="project" value="TreeGrafter"/>
</dbReference>
<feature type="compositionally biased region" description="Acidic residues" evidence="1">
    <location>
        <begin position="92"/>
        <end position="103"/>
    </location>
</feature>
<dbReference type="Proteomes" id="UP001485043">
    <property type="component" value="Unassembled WGS sequence"/>
</dbReference>
<evidence type="ECO:0000313" key="4">
    <source>
        <dbReference type="Proteomes" id="UP001485043"/>
    </source>
</evidence>
<sequence length="138" mass="15356">MEPQSLDLKSLSKYFDSLVELVPPQFYHESPHEHLNLKYMKKSERAALKRKFKEDYKKNKRAKLDPAQAQTSLTLQQEKAQQQQQSTREPAEDSESGDGEDAEPAAGPAAHSSKAGRIMKLASNGAAANAKTCMALWP</sequence>
<evidence type="ECO:0000259" key="2">
    <source>
        <dbReference type="Pfam" id="PF15459"/>
    </source>
</evidence>
<dbReference type="PANTHER" id="PTHR14369">
    <property type="entry name" value="SURFEIT LOCUS PROTEIN 6"/>
    <property type="match status" value="1"/>
</dbReference>
<comment type="caution">
    <text evidence="3">The sequence shown here is derived from an EMBL/GenBank/DDBJ whole genome shotgun (WGS) entry which is preliminary data.</text>
</comment>
<name>A0AAW1T8J2_9CHLO</name>
<keyword evidence="4" id="KW-1185">Reference proteome</keyword>
<organism evidence="3 4">
    <name type="scientific">Apatococcus fuscideae</name>
    <dbReference type="NCBI Taxonomy" id="2026836"/>
    <lineage>
        <taxon>Eukaryota</taxon>
        <taxon>Viridiplantae</taxon>
        <taxon>Chlorophyta</taxon>
        <taxon>core chlorophytes</taxon>
        <taxon>Trebouxiophyceae</taxon>
        <taxon>Chlorellales</taxon>
        <taxon>Chlorellaceae</taxon>
        <taxon>Apatococcus</taxon>
    </lineage>
</organism>